<dbReference type="InterPro" id="IPR050390">
    <property type="entry name" value="C5-Methyltransferase"/>
</dbReference>
<dbReference type="EMBL" id="LAZR01007167">
    <property type="protein sequence ID" value="KKM87009.1"/>
    <property type="molecule type" value="Genomic_DNA"/>
</dbReference>
<feature type="compositionally biased region" description="Basic residues" evidence="5">
    <location>
        <begin position="230"/>
        <end position="248"/>
    </location>
</feature>
<dbReference type="InterPro" id="IPR001525">
    <property type="entry name" value="C5_MeTfrase"/>
</dbReference>
<dbReference type="EC" id="2.1.1.37" evidence="1"/>
<name>A0A0F9KXE5_9ZZZZ</name>
<dbReference type="GO" id="GO:0003677">
    <property type="term" value="F:DNA binding"/>
    <property type="evidence" value="ECO:0007669"/>
    <property type="project" value="TreeGrafter"/>
</dbReference>
<dbReference type="SUPFAM" id="SSF53335">
    <property type="entry name" value="S-adenosyl-L-methionine-dependent methyltransferases"/>
    <property type="match status" value="1"/>
</dbReference>
<dbReference type="PRINTS" id="PR00105">
    <property type="entry name" value="C5METTRFRASE"/>
</dbReference>
<evidence type="ECO:0000256" key="2">
    <source>
        <dbReference type="ARBA" id="ARBA00022603"/>
    </source>
</evidence>
<evidence type="ECO:0000256" key="1">
    <source>
        <dbReference type="ARBA" id="ARBA00011975"/>
    </source>
</evidence>
<dbReference type="GO" id="GO:0044027">
    <property type="term" value="P:negative regulation of gene expression via chromosomal CpG island methylation"/>
    <property type="evidence" value="ECO:0007669"/>
    <property type="project" value="TreeGrafter"/>
</dbReference>
<dbReference type="PANTHER" id="PTHR10629">
    <property type="entry name" value="CYTOSINE-SPECIFIC METHYLTRANSFERASE"/>
    <property type="match status" value="1"/>
</dbReference>
<evidence type="ECO:0000256" key="5">
    <source>
        <dbReference type="SAM" id="MobiDB-lite"/>
    </source>
</evidence>
<dbReference type="GO" id="GO:0032259">
    <property type="term" value="P:methylation"/>
    <property type="evidence" value="ECO:0007669"/>
    <property type="project" value="UniProtKB-KW"/>
</dbReference>
<dbReference type="InterPro" id="IPR029063">
    <property type="entry name" value="SAM-dependent_MTases_sf"/>
</dbReference>
<gene>
    <name evidence="6" type="ORF">LCGC14_1273270</name>
</gene>
<keyword evidence="3" id="KW-0808">Transferase</keyword>
<comment type="caution">
    <text evidence="6">The sequence shown here is derived from an EMBL/GenBank/DDBJ whole genome shotgun (WGS) entry which is preliminary data.</text>
</comment>
<dbReference type="PROSITE" id="PS51679">
    <property type="entry name" value="SAM_MT_C5"/>
    <property type="match status" value="1"/>
</dbReference>
<keyword evidence="4" id="KW-0949">S-adenosyl-L-methionine</keyword>
<proteinExistence type="predicted"/>
<dbReference type="Gene3D" id="3.40.50.150">
    <property type="entry name" value="Vaccinia Virus protein VP39"/>
    <property type="match status" value="1"/>
</dbReference>
<evidence type="ECO:0000313" key="6">
    <source>
        <dbReference type="EMBL" id="KKM87009.1"/>
    </source>
</evidence>
<feature type="region of interest" description="Disordered" evidence="5">
    <location>
        <begin position="222"/>
        <end position="261"/>
    </location>
</feature>
<accession>A0A0F9KXE5</accession>
<dbReference type="PANTHER" id="PTHR10629:SF52">
    <property type="entry name" value="DNA (CYTOSINE-5)-METHYLTRANSFERASE 1"/>
    <property type="match status" value="1"/>
</dbReference>
<dbReference type="Pfam" id="PF00145">
    <property type="entry name" value="DNA_methylase"/>
    <property type="match status" value="1"/>
</dbReference>
<sequence>MRAISLPATGPDMRAWEVFCCSGGMAEGFRRAGVAFALAFDSDPNACDSYEANLGHRPIMMDVRDLLRLLRADASRPVLDFVVADPPCTPWSRAGKRKGLEDERDMLTETIELLDLLRPRAWLIGNVPGLDDSNNWRTVVQPVIGGFATRSDYCVDYTQLDAADYGVPQHRVRPFWFGHPKGTPCIRWPELTHDRASQPTLPGIPALSAWVTCGEALTERFGPDPSQWGRHVRLRKRGNKKGNGKRPRASSPDAPAGVVTTRENQGDGTVIVYDWRHPPSMINAPGHHDPTVSNASGSGILLSPEARACLQDFPPGWHFAGKTKKARDSQIGQAMPPGFAEAVARSIVRWFETSATPPCPSAPK</sequence>
<dbReference type="GO" id="GO:0003886">
    <property type="term" value="F:DNA (cytosine-5-)-methyltransferase activity"/>
    <property type="evidence" value="ECO:0007669"/>
    <property type="project" value="UniProtKB-EC"/>
</dbReference>
<dbReference type="AlphaFoldDB" id="A0A0F9KXE5"/>
<dbReference type="Gene3D" id="3.90.120.10">
    <property type="entry name" value="DNA Methylase, subunit A, domain 2"/>
    <property type="match status" value="1"/>
</dbReference>
<evidence type="ECO:0000256" key="3">
    <source>
        <dbReference type="ARBA" id="ARBA00022679"/>
    </source>
</evidence>
<protein>
    <recommendedName>
        <fullName evidence="1">DNA (cytosine-5-)-methyltransferase</fullName>
        <ecNumber evidence="1">2.1.1.37</ecNumber>
    </recommendedName>
</protein>
<keyword evidence="2" id="KW-0489">Methyltransferase</keyword>
<organism evidence="6">
    <name type="scientific">marine sediment metagenome</name>
    <dbReference type="NCBI Taxonomy" id="412755"/>
    <lineage>
        <taxon>unclassified sequences</taxon>
        <taxon>metagenomes</taxon>
        <taxon>ecological metagenomes</taxon>
    </lineage>
</organism>
<dbReference type="GO" id="GO:0005634">
    <property type="term" value="C:nucleus"/>
    <property type="evidence" value="ECO:0007669"/>
    <property type="project" value="TreeGrafter"/>
</dbReference>
<evidence type="ECO:0000256" key="4">
    <source>
        <dbReference type="ARBA" id="ARBA00022691"/>
    </source>
</evidence>
<reference evidence="6" key="1">
    <citation type="journal article" date="2015" name="Nature">
        <title>Complex archaea that bridge the gap between prokaryotes and eukaryotes.</title>
        <authorList>
            <person name="Spang A."/>
            <person name="Saw J.H."/>
            <person name="Jorgensen S.L."/>
            <person name="Zaremba-Niedzwiedzka K."/>
            <person name="Martijn J."/>
            <person name="Lind A.E."/>
            <person name="van Eijk R."/>
            <person name="Schleper C."/>
            <person name="Guy L."/>
            <person name="Ettema T.J."/>
        </authorList>
    </citation>
    <scope>NUCLEOTIDE SEQUENCE</scope>
</reference>